<dbReference type="AlphaFoldDB" id="A0ABD3LTT2"/>
<comment type="caution">
    <text evidence="4">The sequence shown here is derived from an EMBL/GenBank/DDBJ whole genome shotgun (WGS) entry which is preliminary data.</text>
</comment>
<reference evidence="4 5" key="1">
    <citation type="submission" date="2024-11" db="EMBL/GenBank/DDBJ databases">
        <title>Chromosome-level genome assembly of Eucalyptus globulus Labill. provides insights into its genome evolution.</title>
        <authorList>
            <person name="Li X."/>
        </authorList>
    </citation>
    <scope>NUCLEOTIDE SEQUENCE [LARGE SCALE GENOMIC DNA]</scope>
    <source>
        <strain evidence="4">CL2024</strain>
        <tissue evidence="4">Fresh tender leaves</tissue>
    </source>
</reference>
<protein>
    <submittedName>
        <fullName evidence="4">Uncharacterized protein</fullName>
    </submittedName>
</protein>
<accession>A0ABD3LTT2</accession>
<dbReference type="InterPro" id="IPR012890">
    <property type="entry name" value="GCFC2-like"/>
</dbReference>
<dbReference type="GO" id="GO:0005634">
    <property type="term" value="C:nucleus"/>
    <property type="evidence" value="ECO:0007669"/>
    <property type="project" value="UniProtKB-SubCell"/>
</dbReference>
<sequence>MYFALECPSSSWHLHQRSPAQAPKNTRTLASSSSSRYAAVSKSKSDPKPELFVVLKGLVKHNATMEQTLRQVDKLSSNEEEGEKGKVFEEKREGSYRDDAERRLATIGIAKGQDSSSSFFPDQVTINAIRAEREHLRQLRAAALDYASLDGGVITTRLTD</sequence>
<evidence type="ECO:0000313" key="4">
    <source>
        <dbReference type="EMBL" id="KAL3753352.1"/>
    </source>
</evidence>
<dbReference type="EMBL" id="JBJKBG010000001">
    <property type="protein sequence ID" value="KAL3753352.1"/>
    <property type="molecule type" value="Genomic_DNA"/>
</dbReference>
<evidence type="ECO:0000313" key="5">
    <source>
        <dbReference type="Proteomes" id="UP001634007"/>
    </source>
</evidence>
<keyword evidence="5" id="KW-1185">Reference proteome</keyword>
<gene>
    <name evidence="4" type="ORF">ACJRO7_000704</name>
</gene>
<evidence type="ECO:0000256" key="1">
    <source>
        <dbReference type="ARBA" id="ARBA00004123"/>
    </source>
</evidence>
<feature type="region of interest" description="Disordered" evidence="3">
    <location>
        <begin position="73"/>
        <end position="95"/>
    </location>
</feature>
<evidence type="ECO:0000256" key="3">
    <source>
        <dbReference type="SAM" id="MobiDB-lite"/>
    </source>
</evidence>
<proteinExistence type="predicted"/>
<name>A0ABD3LTT2_EUCGL</name>
<keyword evidence="2" id="KW-0539">Nucleus</keyword>
<feature type="compositionally biased region" description="Low complexity" evidence="3">
    <location>
        <begin position="30"/>
        <end position="42"/>
    </location>
</feature>
<comment type="subcellular location">
    <subcellularLocation>
        <location evidence="1">Nucleus</location>
    </subcellularLocation>
</comment>
<dbReference type="PANTHER" id="PTHR12214:SF0">
    <property type="entry name" value="LD29489P"/>
    <property type="match status" value="1"/>
</dbReference>
<organism evidence="4 5">
    <name type="scientific">Eucalyptus globulus</name>
    <name type="common">Tasmanian blue gum</name>
    <dbReference type="NCBI Taxonomy" id="34317"/>
    <lineage>
        <taxon>Eukaryota</taxon>
        <taxon>Viridiplantae</taxon>
        <taxon>Streptophyta</taxon>
        <taxon>Embryophyta</taxon>
        <taxon>Tracheophyta</taxon>
        <taxon>Spermatophyta</taxon>
        <taxon>Magnoliopsida</taxon>
        <taxon>eudicotyledons</taxon>
        <taxon>Gunneridae</taxon>
        <taxon>Pentapetalae</taxon>
        <taxon>rosids</taxon>
        <taxon>malvids</taxon>
        <taxon>Myrtales</taxon>
        <taxon>Myrtaceae</taxon>
        <taxon>Myrtoideae</taxon>
        <taxon>Eucalypteae</taxon>
        <taxon>Eucalyptus</taxon>
    </lineage>
</organism>
<dbReference type="PANTHER" id="PTHR12214">
    <property type="entry name" value="GC-RICH SEQUENCE DNA-BINDING FACTOR"/>
    <property type="match status" value="1"/>
</dbReference>
<feature type="region of interest" description="Disordered" evidence="3">
    <location>
        <begin position="9"/>
        <end position="46"/>
    </location>
</feature>
<dbReference type="Proteomes" id="UP001634007">
    <property type="component" value="Unassembled WGS sequence"/>
</dbReference>
<evidence type="ECO:0000256" key="2">
    <source>
        <dbReference type="ARBA" id="ARBA00023242"/>
    </source>
</evidence>